<dbReference type="GO" id="GO:0051213">
    <property type="term" value="F:dioxygenase activity"/>
    <property type="evidence" value="ECO:0007669"/>
    <property type="project" value="UniProtKB-KW"/>
</dbReference>
<dbReference type="InterPro" id="IPR029068">
    <property type="entry name" value="Glyas_Bleomycin-R_OHBP_Dase"/>
</dbReference>
<dbReference type="AlphaFoldDB" id="A0A543K3V8"/>
<dbReference type="Proteomes" id="UP000320582">
    <property type="component" value="Unassembled WGS sequence"/>
</dbReference>
<dbReference type="PROSITE" id="PS51819">
    <property type="entry name" value="VOC"/>
    <property type="match status" value="1"/>
</dbReference>
<dbReference type="Gene3D" id="3.30.720.120">
    <property type="match status" value="1"/>
</dbReference>
<name>A0A543K3V8_9RHOB</name>
<dbReference type="Pfam" id="PF00903">
    <property type="entry name" value="Glyoxalase"/>
    <property type="match status" value="1"/>
</dbReference>
<evidence type="ECO:0000313" key="3">
    <source>
        <dbReference type="Proteomes" id="UP000320582"/>
    </source>
</evidence>
<dbReference type="RefSeq" id="WP_142085828.1">
    <property type="nucleotide sequence ID" value="NZ_VFPT01000005.1"/>
</dbReference>
<dbReference type="Gene3D" id="3.30.720.110">
    <property type="match status" value="1"/>
</dbReference>
<dbReference type="SUPFAM" id="SSF54593">
    <property type="entry name" value="Glyoxalase/Bleomycin resistance protein/Dihydroxybiphenyl dioxygenase"/>
    <property type="match status" value="1"/>
</dbReference>
<proteinExistence type="predicted"/>
<protein>
    <submittedName>
        <fullName evidence="2">Glyoxalase/bleomycin resistance protein/dioxygenase superfamily protein</fullName>
    </submittedName>
</protein>
<evidence type="ECO:0000259" key="1">
    <source>
        <dbReference type="PROSITE" id="PS51819"/>
    </source>
</evidence>
<evidence type="ECO:0000313" key="2">
    <source>
        <dbReference type="EMBL" id="TQM89773.1"/>
    </source>
</evidence>
<dbReference type="EMBL" id="VFPT01000005">
    <property type="protein sequence ID" value="TQM89773.1"/>
    <property type="molecule type" value="Genomic_DNA"/>
</dbReference>
<organism evidence="2 3">
    <name type="scientific">Roseinatronobacter monicus</name>
    <dbReference type="NCBI Taxonomy" id="393481"/>
    <lineage>
        <taxon>Bacteria</taxon>
        <taxon>Pseudomonadati</taxon>
        <taxon>Pseudomonadota</taxon>
        <taxon>Alphaproteobacteria</taxon>
        <taxon>Rhodobacterales</taxon>
        <taxon>Paracoccaceae</taxon>
        <taxon>Roseinatronobacter</taxon>
    </lineage>
</organism>
<keyword evidence="2" id="KW-0223">Dioxygenase</keyword>
<feature type="domain" description="VOC" evidence="1">
    <location>
        <begin position="4"/>
        <end position="117"/>
    </location>
</feature>
<comment type="caution">
    <text evidence="2">The sequence shown here is derived from an EMBL/GenBank/DDBJ whole genome shotgun (WGS) entry which is preliminary data.</text>
</comment>
<dbReference type="InterPro" id="IPR037523">
    <property type="entry name" value="VOC_core"/>
</dbReference>
<gene>
    <name evidence="2" type="ORF">BD293_4456</name>
</gene>
<accession>A0A543K3V8</accession>
<keyword evidence="3" id="KW-1185">Reference proteome</keyword>
<dbReference type="OrthoDB" id="9798201at2"/>
<reference evidence="2 3" key="1">
    <citation type="submission" date="2019-06" db="EMBL/GenBank/DDBJ databases">
        <title>Genomic Encyclopedia of Archaeal and Bacterial Type Strains, Phase II (KMG-II): from individual species to whole genera.</title>
        <authorList>
            <person name="Goeker M."/>
        </authorList>
    </citation>
    <scope>NUCLEOTIDE SEQUENCE [LARGE SCALE GENOMIC DNA]</scope>
    <source>
        <strain evidence="2 3">DSM 18423</strain>
    </source>
</reference>
<sequence>MRPTTASPAIITPHVAASRDFYVRHLGARLAFDCGWFISLEFGPGLSVQFMEPQADQPTCATTGLTYNFCVADVDATYKELRVSGVTPDAPPEDHPWGDRGFALRDPNGVTLYIYSDREPAPEFRAAYLTGAAQ</sequence>
<keyword evidence="2" id="KW-0560">Oxidoreductase</keyword>
<dbReference type="InterPro" id="IPR004360">
    <property type="entry name" value="Glyas_Fos-R_dOase_dom"/>
</dbReference>